<evidence type="ECO:0000256" key="16">
    <source>
        <dbReference type="PIRSR" id="PIRSR600823-5"/>
    </source>
</evidence>
<comment type="catalytic activity">
    <reaction evidence="1 17">
        <text>2 a phenolic donor + H2O2 = 2 a phenolic radical donor + 2 H2O</text>
        <dbReference type="Rhea" id="RHEA:56136"/>
        <dbReference type="ChEBI" id="CHEBI:15377"/>
        <dbReference type="ChEBI" id="CHEBI:16240"/>
        <dbReference type="ChEBI" id="CHEBI:139520"/>
        <dbReference type="ChEBI" id="CHEBI:139521"/>
        <dbReference type="EC" id="1.11.1.7"/>
    </reaction>
</comment>
<keyword evidence="9 16" id="KW-1015">Disulfide bond</keyword>
<evidence type="ECO:0000256" key="14">
    <source>
        <dbReference type="PIRSR" id="PIRSR600823-3"/>
    </source>
</evidence>
<dbReference type="PRINTS" id="PR00458">
    <property type="entry name" value="PEROXIDASE"/>
</dbReference>
<dbReference type="EMBL" id="KD155881">
    <property type="protein sequence ID" value="EMS56641.1"/>
    <property type="molecule type" value="Genomic_DNA"/>
</dbReference>
<keyword evidence="10" id="KW-0873">Pyrrolidone carboxylic acid</keyword>
<keyword evidence="5 14" id="KW-0479">Metal-binding</keyword>
<dbReference type="PRINTS" id="PR00461">
    <property type="entry name" value="PLPEROXIDASE"/>
</dbReference>
<feature type="binding site" evidence="14">
    <location>
        <position position="81"/>
    </location>
    <ligand>
        <name>Ca(2+)</name>
        <dbReference type="ChEBI" id="CHEBI:29108"/>
        <label>1</label>
    </ligand>
</feature>
<evidence type="ECO:0000256" key="6">
    <source>
        <dbReference type="ARBA" id="ARBA00022837"/>
    </source>
</evidence>
<feature type="disulfide bond" evidence="16">
    <location>
        <begin position="159"/>
        <end position="345"/>
    </location>
</feature>
<feature type="binding site" evidence="13">
    <location>
        <position position="202"/>
    </location>
    <ligand>
        <name>substrate</name>
    </ligand>
</feature>
<evidence type="ECO:0000256" key="13">
    <source>
        <dbReference type="PIRSR" id="PIRSR600823-2"/>
    </source>
</evidence>
<keyword evidence="7 17" id="KW-0560">Oxidoreductase</keyword>
<feature type="binding site" evidence="14">
    <location>
        <position position="111"/>
    </location>
    <ligand>
        <name>Ca(2+)</name>
        <dbReference type="ChEBI" id="CHEBI:29108"/>
        <label>1</label>
    </ligand>
</feature>
<dbReference type="eggNOG" id="ENOG502QT8W">
    <property type="taxonomic scope" value="Eukaryota"/>
</dbReference>
<proteinExistence type="inferred from homology"/>
<dbReference type="PROSITE" id="PS50873">
    <property type="entry name" value="PEROXIDASE_4"/>
    <property type="match status" value="1"/>
</dbReference>
<sequence length="366" mass="40270">MASSGAMVLAMMGLLAALVCPAAAAAAGFISMPTDNVGDHSYGVHATFCPNLEKIVLDKVAEARRWDIGVVAGLLRIFFHDCFPNYLLPTTPTIIIYKVSMCVYLVGCDASLLLEPSHLYSSERARERPQNQGLHQGALDLIQRIRDAVRDAKCTEVSCADITMLATRQAIKLSGGPDYGVQLGRKDSIDPARIDQVNQFLPAPDAKIWKLIEVFQSRGFDRTDLAALSGAHTIGKTSCPNLASRTGDAAWFVEAIKRNCPGSWDKKQVLDVDTPDDFDHKYYKNIVDGKGVLSTDMELLNDPFIKDLVHKWATDKNFFSWKFGEAMAKMARLPVGGPSEYRENCFRRNSMRETVNLTAEGFAASA</sequence>
<feature type="domain" description="Plant heme peroxidase family profile" evidence="18">
    <location>
        <begin position="42"/>
        <end position="349"/>
    </location>
</feature>
<dbReference type="GO" id="GO:0042744">
    <property type="term" value="P:hydrogen peroxide catabolic process"/>
    <property type="evidence" value="ECO:0007669"/>
    <property type="project" value="UniProtKB-KW"/>
</dbReference>
<accession>M7ZAI7</accession>
<feature type="signal peptide" evidence="17">
    <location>
        <begin position="1"/>
        <end position="26"/>
    </location>
</feature>
<gene>
    <name evidence="19" type="ORF">TRIUR3_02978</name>
</gene>
<dbReference type="FunFam" id="1.10.420.10:FF:000001">
    <property type="entry name" value="Peroxidase"/>
    <property type="match status" value="1"/>
</dbReference>
<dbReference type="EC" id="1.11.1.7" evidence="17"/>
<evidence type="ECO:0000256" key="5">
    <source>
        <dbReference type="ARBA" id="ARBA00022723"/>
    </source>
</evidence>
<dbReference type="InterPro" id="IPR002016">
    <property type="entry name" value="Haem_peroxidase"/>
</dbReference>
<feature type="binding site" evidence="14">
    <location>
        <position position="274"/>
    </location>
    <ligand>
        <name>Ca(2+)</name>
        <dbReference type="ChEBI" id="CHEBI:29108"/>
        <label>2</label>
    </ligand>
</feature>
<dbReference type="GO" id="GO:0046872">
    <property type="term" value="F:metal ion binding"/>
    <property type="evidence" value="ECO:0007669"/>
    <property type="project" value="UniProtKB-UniRule"/>
</dbReference>
<comment type="subcellular location">
    <subcellularLocation>
        <location evidence="17">Secreted</location>
    </subcellularLocation>
</comment>
<comment type="cofactor">
    <cofactor evidence="14 17">
        <name>heme b</name>
        <dbReference type="ChEBI" id="CHEBI:60344"/>
    </cofactor>
    <text evidence="14 17">Binds 1 heme b (iron(II)-protoporphyrin IX) group per subunit.</text>
</comment>
<evidence type="ECO:0000313" key="19">
    <source>
        <dbReference type="EMBL" id="EMS56641.1"/>
    </source>
</evidence>
<evidence type="ECO:0000259" key="18">
    <source>
        <dbReference type="PROSITE" id="PS50873"/>
    </source>
</evidence>
<evidence type="ECO:0000256" key="8">
    <source>
        <dbReference type="ARBA" id="ARBA00023004"/>
    </source>
</evidence>
<dbReference type="GO" id="GO:0006979">
    <property type="term" value="P:response to oxidative stress"/>
    <property type="evidence" value="ECO:0007669"/>
    <property type="project" value="UniProtKB-UniRule"/>
</dbReference>
<feature type="binding site" evidence="14">
    <location>
        <position position="107"/>
    </location>
    <ligand>
        <name>Ca(2+)</name>
        <dbReference type="ChEBI" id="CHEBI:29108"/>
        <label>1</label>
    </ligand>
</feature>
<name>M7ZAI7_TRIUA</name>
<dbReference type="InterPro" id="IPR000823">
    <property type="entry name" value="Peroxidase_pln"/>
</dbReference>
<dbReference type="Pfam" id="PF00141">
    <property type="entry name" value="peroxidase"/>
    <property type="match status" value="1"/>
</dbReference>
<dbReference type="GO" id="GO:0005576">
    <property type="term" value="C:extracellular region"/>
    <property type="evidence" value="ECO:0007669"/>
    <property type="project" value="UniProtKB-SubCell"/>
</dbReference>
<dbReference type="PROSITE" id="PS00435">
    <property type="entry name" value="PEROXIDASE_1"/>
    <property type="match status" value="1"/>
</dbReference>
<comment type="function">
    <text evidence="17">Removal of H(2)O(2), oxidation of toxic reductants, biosynthesis and degradation of lignin, suberization, auxin catabolism, response to environmental stresses such as wounding, pathogen attack and oxidative stress.</text>
</comment>
<dbReference type="PROSITE" id="PS00436">
    <property type="entry name" value="PEROXIDASE_2"/>
    <property type="match status" value="1"/>
</dbReference>
<feature type="binding site" evidence="14">
    <location>
        <position position="109"/>
    </location>
    <ligand>
        <name>Ca(2+)</name>
        <dbReference type="ChEBI" id="CHEBI:29108"/>
        <label>1</label>
    </ligand>
</feature>
<comment type="similarity">
    <text evidence="2">Belongs to the peroxidase family. Ascorbate peroxidase subfamily.</text>
</comment>
<evidence type="ECO:0000256" key="17">
    <source>
        <dbReference type="RuleBase" id="RU362060"/>
    </source>
</evidence>
<keyword evidence="11 17" id="KW-0376">Hydrogen peroxide</keyword>
<dbReference type="PANTHER" id="PTHR31517">
    <property type="match status" value="1"/>
</dbReference>
<feature type="binding site" evidence="14">
    <location>
        <position position="99"/>
    </location>
    <ligand>
        <name>Ca(2+)</name>
        <dbReference type="ChEBI" id="CHEBI:29108"/>
        <label>1</label>
    </ligand>
</feature>
<evidence type="ECO:0000256" key="7">
    <source>
        <dbReference type="ARBA" id="ARBA00023002"/>
    </source>
</evidence>
<keyword evidence="3 17" id="KW-0575">Peroxidase</keyword>
<dbReference type="Gene3D" id="1.10.520.10">
    <property type="match status" value="1"/>
</dbReference>
<evidence type="ECO:0000256" key="15">
    <source>
        <dbReference type="PIRSR" id="PIRSR600823-4"/>
    </source>
</evidence>
<comment type="cofactor">
    <cofactor evidence="14 17">
        <name>Ca(2+)</name>
        <dbReference type="ChEBI" id="CHEBI:29108"/>
    </cofactor>
    <text evidence="14 17">Binds 2 calcium ions per subunit.</text>
</comment>
<dbReference type="STRING" id="4572.M7ZAI7"/>
<feature type="binding site" evidence="14">
    <location>
        <position position="271"/>
    </location>
    <ligand>
        <name>Ca(2+)</name>
        <dbReference type="ChEBI" id="CHEBI:29108"/>
        <label>2</label>
    </ligand>
</feature>
<evidence type="ECO:0000256" key="10">
    <source>
        <dbReference type="ARBA" id="ARBA00023283"/>
    </source>
</evidence>
<dbReference type="AlphaFoldDB" id="M7ZAI7"/>
<evidence type="ECO:0000256" key="11">
    <source>
        <dbReference type="ARBA" id="ARBA00023324"/>
    </source>
</evidence>
<evidence type="ECO:0000256" key="12">
    <source>
        <dbReference type="PIRSR" id="PIRSR600823-1"/>
    </source>
</evidence>
<organism evidence="19">
    <name type="scientific">Triticum urartu</name>
    <name type="common">Red wild einkorn</name>
    <name type="synonym">Crithodium urartu</name>
    <dbReference type="NCBI Taxonomy" id="4572"/>
    <lineage>
        <taxon>Eukaryota</taxon>
        <taxon>Viridiplantae</taxon>
        <taxon>Streptophyta</taxon>
        <taxon>Embryophyta</taxon>
        <taxon>Tracheophyta</taxon>
        <taxon>Spermatophyta</taxon>
        <taxon>Magnoliopsida</taxon>
        <taxon>Liliopsida</taxon>
        <taxon>Poales</taxon>
        <taxon>Poaceae</taxon>
        <taxon>BOP clade</taxon>
        <taxon>Pooideae</taxon>
        <taxon>Triticodae</taxon>
        <taxon>Triticeae</taxon>
        <taxon>Triticinae</taxon>
        <taxon>Triticum</taxon>
    </lineage>
</organism>
<evidence type="ECO:0000256" key="2">
    <source>
        <dbReference type="ARBA" id="ARBA00006873"/>
    </source>
</evidence>
<feature type="binding site" evidence="14">
    <location>
        <position position="233"/>
    </location>
    <ligand>
        <name>Ca(2+)</name>
        <dbReference type="ChEBI" id="CHEBI:29108"/>
        <label>2</label>
    </ligand>
</feature>
<feature type="binding site" description="axial binding residue" evidence="14">
    <location>
        <position position="232"/>
    </location>
    <ligand>
        <name>heme b</name>
        <dbReference type="ChEBI" id="CHEBI:60344"/>
    </ligand>
    <ligandPart>
        <name>Fe</name>
        <dbReference type="ChEBI" id="CHEBI:18248"/>
    </ligandPart>
</feature>
<dbReference type="OMA" id="HKWANDK"/>
<dbReference type="SUPFAM" id="SSF48113">
    <property type="entry name" value="Heme-dependent peroxidases"/>
    <property type="match status" value="1"/>
</dbReference>
<dbReference type="GO" id="GO:0140825">
    <property type="term" value="F:lactoperoxidase activity"/>
    <property type="evidence" value="ECO:0007669"/>
    <property type="project" value="UniProtKB-EC"/>
</dbReference>
<feature type="disulfide bond" evidence="16">
    <location>
        <begin position="239"/>
        <end position="260"/>
    </location>
</feature>
<keyword evidence="8 14" id="KW-0408">Iron</keyword>
<dbReference type="InterPro" id="IPR019793">
    <property type="entry name" value="Peroxidases_heam-ligand_BS"/>
</dbReference>
<dbReference type="Gene3D" id="1.10.420.10">
    <property type="entry name" value="Peroxidase, domain 2"/>
    <property type="match status" value="1"/>
</dbReference>
<feature type="binding site" evidence="14">
    <location>
        <position position="279"/>
    </location>
    <ligand>
        <name>Ca(2+)</name>
        <dbReference type="ChEBI" id="CHEBI:29108"/>
        <label>2</label>
    </ligand>
</feature>
<feature type="site" description="Transition state stabilizer" evidence="15">
    <location>
        <position position="76"/>
    </location>
</feature>
<feature type="disulfide bond" evidence="16">
    <location>
        <begin position="82"/>
        <end position="108"/>
    </location>
</feature>
<keyword evidence="4 17" id="KW-0349">Heme</keyword>
<keyword evidence="17" id="KW-0732">Signal</keyword>
<protein>
    <recommendedName>
        <fullName evidence="17">Peroxidase</fullName>
        <ecNumber evidence="17">1.11.1.7</ecNumber>
    </recommendedName>
</protein>
<dbReference type="PANTHER" id="PTHR31517:SF51">
    <property type="entry name" value="PEROXIDASE 55"/>
    <property type="match status" value="1"/>
</dbReference>
<keyword evidence="6 14" id="KW-0106">Calcium</keyword>
<feature type="active site" description="Proton acceptor" evidence="12">
    <location>
        <position position="80"/>
    </location>
</feature>
<dbReference type="InterPro" id="IPR010255">
    <property type="entry name" value="Haem_peroxidase_sf"/>
</dbReference>
<evidence type="ECO:0000256" key="3">
    <source>
        <dbReference type="ARBA" id="ARBA00022559"/>
    </source>
</evidence>
<evidence type="ECO:0000256" key="4">
    <source>
        <dbReference type="ARBA" id="ARBA00022617"/>
    </source>
</evidence>
<dbReference type="GO" id="GO:0020037">
    <property type="term" value="F:heme binding"/>
    <property type="evidence" value="ECO:0007669"/>
    <property type="project" value="UniProtKB-UniRule"/>
</dbReference>
<evidence type="ECO:0000256" key="1">
    <source>
        <dbReference type="ARBA" id="ARBA00000189"/>
    </source>
</evidence>
<feature type="binding site" evidence="14">
    <location>
        <position position="123"/>
    </location>
    <ligand>
        <name>Ca(2+)</name>
        <dbReference type="ChEBI" id="CHEBI:29108"/>
        <label>1</label>
    </ligand>
</feature>
<feature type="chain" id="PRO_5010896089" description="Peroxidase" evidence="17">
    <location>
        <begin position="27"/>
        <end position="366"/>
    </location>
</feature>
<evidence type="ECO:0000256" key="9">
    <source>
        <dbReference type="ARBA" id="ARBA00023157"/>
    </source>
</evidence>
<comment type="similarity">
    <text evidence="17">Belongs to the peroxidase family. Classical plant (class III) peroxidase subfamily.</text>
</comment>
<keyword evidence="17" id="KW-0964">Secreted</keyword>
<reference evidence="19" key="1">
    <citation type="journal article" date="2013" name="Nature">
        <title>Draft genome of the wheat A-genome progenitor Triticum urartu.</title>
        <authorList>
            <person name="Ling H.Q."/>
            <person name="Zhao S."/>
            <person name="Liu D."/>
            <person name="Wang J."/>
            <person name="Sun H."/>
            <person name="Zhang C."/>
            <person name="Fan H."/>
            <person name="Li D."/>
            <person name="Dong L."/>
            <person name="Tao Y."/>
            <person name="Gao C."/>
            <person name="Wu H."/>
            <person name="Li Y."/>
            <person name="Cui Y."/>
            <person name="Guo X."/>
            <person name="Zheng S."/>
            <person name="Wang B."/>
            <person name="Yu K."/>
            <person name="Liang Q."/>
            <person name="Yang W."/>
            <person name="Lou X."/>
            <person name="Chen J."/>
            <person name="Feng M."/>
            <person name="Jian J."/>
            <person name="Zhang X."/>
            <person name="Luo G."/>
            <person name="Jiang Y."/>
            <person name="Liu J."/>
            <person name="Wang Z."/>
            <person name="Sha Y."/>
            <person name="Zhang B."/>
            <person name="Wu H."/>
            <person name="Tang D."/>
            <person name="Shen Q."/>
            <person name="Xue P."/>
            <person name="Zou S."/>
            <person name="Wang X."/>
            <person name="Liu X."/>
            <person name="Wang F."/>
            <person name="Yang Y."/>
            <person name="An X."/>
            <person name="Dong Z."/>
            <person name="Zhang K."/>
            <person name="Zhang X."/>
            <person name="Luo M.C."/>
            <person name="Dvorak J."/>
            <person name="Tong Y."/>
            <person name="Wang J."/>
            <person name="Yang H."/>
            <person name="Li Z."/>
            <person name="Wang D."/>
            <person name="Zhang A."/>
            <person name="Wang J."/>
        </authorList>
    </citation>
    <scope>NUCLEOTIDE SEQUENCE</scope>
</reference>
<dbReference type="InterPro" id="IPR019794">
    <property type="entry name" value="Peroxidases_AS"/>
</dbReference>